<protein>
    <submittedName>
        <fullName evidence="2">Uncharacterized protein</fullName>
    </submittedName>
</protein>
<organism evidence="2 3">
    <name type="scientific">Cyanophage S-RIM50</name>
    <dbReference type="NCBI Taxonomy" id="687803"/>
    <lineage>
        <taxon>Viruses</taxon>
        <taxon>Duplodnaviria</taxon>
        <taxon>Heunggongvirae</taxon>
        <taxon>Uroviricota</taxon>
        <taxon>Caudoviricetes</taxon>
        <taxon>Pantevenvirales</taxon>
        <taxon>Kyanoviridae</taxon>
        <taxon>Neptunevirus</taxon>
        <taxon>Neptunevirus srim50</taxon>
    </lineage>
</organism>
<reference evidence="2 3" key="1">
    <citation type="submission" date="2016-01" db="EMBL/GenBank/DDBJ databases">
        <title>The genomic content and context of auxiliary metabolic genes in marine cyanophages.</title>
        <authorList>
            <person name="Marston M.F."/>
            <person name="Martiny J.B.H."/>
            <person name="Crummett L.T."/>
        </authorList>
    </citation>
    <scope>NUCLEOTIDE SEQUENCE [LARGE SCALE GENOMIC DNA]</scope>
    <source>
        <strain evidence="2">RW_29_0704</strain>
    </source>
</reference>
<sequence length="31" mass="3550">MPNWVIWAGIGLMSFTIIIFLVFTLSVIYFG</sequence>
<gene>
    <name evidence="2" type="ORF">R290704_115</name>
</gene>
<keyword evidence="3" id="KW-1185">Reference proteome</keyword>
<keyword evidence="1" id="KW-0812">Transmembrane</keyword>
<evidence type="ECO:0000313" key="3">
    <source>
        <dbReference type="Proteomes" id="UP000201797"/>
    </source>
</evidence>
<dbReference type="GeneID" id="29124119"/>
<name>A0A127KLH6_9CAUD</name>
<accession>A0A127KLH6</accession>
<proteinExistence type="predicted"/>
<keyword evidence="1" id="KW-1133">Transmembrane helix</keyword>
<dbReference type="KEGG" id="vg:29124119"/>
<dbReference type="RefSeq" id="YP_009302196.1">
    <property type="nucleotide sequence ID" value="NC_031242.1"/>
</dbReference>
<keyword evidence="1" id="KW-0472">Membrane</keyword>
<feature type="transmembrane region" description="Helical" evidence="1">
    <location>
        <begin position="6"/>
        <end position="30"/>
    </location>
</feature>
<dbReference type="Proteomes" id="UP000201797">
    <property type="component" value="Segment"/>
</dbReference>
<dbReference type="OrthoDB" id="41284at10239"/>
<evidence type="ECO:0000313" key="2">
    <source>
        <dbReference type="EMBL" id="AMO42897.1"/>
    </source>
</evidence>
<evidence type="ECO:0000256" key="1">
    <source>
        <dbReference type="SAM" id="Phobius"/>
    </source>
</evidence>
<dbReference type="EMBL" id="KU594605">
    <property type="protein sequence ID" value="AMO42897.1"/>
    <property type="molecule type" value="Genomic_DNA"/>
</dbReference>